<protein>
    <submittedName>
        <fullName evidence="1">Uncharacterized protein</fullName>
    </submittedName>
</protein>
<dbReference type="Proteomes" id="UP000886653">
    <property type="component" value="Unassembled WGS sequence"/>
</dbReference>
<organism evidence="1 2">
    <name type="scientific">Cronartium quercuum f. sp. fusiforme G11</name>
    <dbReference type="NCBI Taxonomy" id="708437"/>
    <lineage>
        <taxon>Eukaryota</taxon>
        <taxon>Fungi</taxon>
        <taxon>Dikarya</taxon>
        <taxon>Basidiomycota</taxon>
        <taxon>Pucciniomycotina</taxon>
        <taxon>Pucciniomycetes</taxon>
        <taxon>Pucciniales</taxon>
        <taxon>Coleosporiaceae</taxon>
        <taxon>Cronartium</taxon>
    </lineage>
</organism>
<evidence type="ECO:0000313" key="2">
    <source>
        <dbReference type="Proteomes" id="UP000886653"/>
    </source>
</evidence>
<gene>
    <name evidence="1" type="ORF">CROQUDRAFT_375574</name>
</gene>
<accession>A0A9P6NA47</accession>
<reference evidence="1" key="1">
    <citation type="submission" date="2013-11" db="EMBL/GenBank/DDBJ databases">
        <title>Genome sequence of the fusiform rust pathogen reveals effectors for host alternation and coevolution with pine.</title>
        <authorList>
            <consortium name="DOE Joint Genome Institute"/>
            <person name="Smith K."/>
            <person name="Pendleton A."/>
            <person name="Kubisiak T."/>
            <person name="Anderson C."/>
            <person name="Salamov A."/>
            <person name="Aerts A."/>
            <person name="Riley R."/>
            <person name="Clum A."/>
            <person name="Lindquist E."/>
            <person name="Ence D."/>
            <person name="Campbell M."/>
            <person name="Kronenberg Z."/>
            <person name="Feau N."/>
            <person name="Dhillon B."/>
            <person name="Hamelin R."/>
            <person name="Burleigh J."/>
            <person name="Smith J."/>
            <person name="Yandell M."/>
            <person name="Nelson C."/>
            <person name="Grigoriev I."/>
            <person name="Davis J."/>
        </authorList>
    </citation>
    <scope>NUCLEOTIDE SEQUENCE</scope>
    <source>
        <strain evidence="1">G11</strain>
    </source>
</reference>
<name>A0A9P6NA47_9BASI</name>
<dbReference type="EMBL" id="MU167464">
    <property type="protein sequence ID" value="KAG0140223.1"/>
    <property type="molecule type" value="Genomic_DNA"/>
</dbReference>
<evidence type="ECO:0000313" key="1">
    <source>
        <dbReference type="EMBL" id="KAG0140223.1"/>
    </source>
</evidence>
<keyword evidence="2" id="KW-1185">Reference proteome</keyword>
<proteinExistence type="predicted"/>
<comment type="caution">
    <text evidence="1">The sequence shown here is derived from an EMBL/GenBank/DDBJ whole genome shotgun (WGS) entry which is preliminary data.</text>
</comment>
<sequence length="265" mass="30300">MVKHDALSLYLELFGPAHIGTLRTSRKNELPASELILEQGGLNEEWRITPNWEPKTELELKILEWQLPKEKVEAIFQQHEPAYEAFQVLYRVQSAAISAERKGKKLSIAYQDEMSQAMKQLDEVYEKLLKTFGTEEELKKDFASVRKRIKSLKLADKKDSPLEWTLAAFVEPAGPGRGIQFLQNYHQLAEALGTDTAPFFTAAWTQVVEDISPAFATHYHNAHQIRALRLEFEGIFNEKGQREFRNTLNKLYGPGEPNSGTGKRK</sequence>
<dbReference type="AlphaFoldDB" id="A0A9P6NA47"/>